<accession>A0A327VQC0</accession>
<evidence type="ECO:0000313" key="1">
    <source>
        <dbReference type="EMBL" id="RAJ75567.1"/>
    </source>
</evidence>
<dbReference type="OrthoDB" id="666798at2"/>
<reference evidence="1 2" key="1">
    <citation type="submission" date="2018-06" db="EMBL/GenBank/DDBJ databases">
        <title>Genomic Encyclopedia of Archaeal and Bacterial Type Strains, Phase II (KMG-II): from individual species to whole genera.</title>
        <authorList>
            <person name="Goeker M."/>
        </authorList>
    </citation>
    <scope>NUCLEOTIDE SEQUENCE [LARGE SCALE GENOMIC DNA]</scope>
    <source>
        <strain evidence="1 2">DSM 29821</strain>
    </source>
</reference>
<comment type="caution">
    <text evidence="1">The sequence shown here is derived from an EMBL/GenBank/DDBJ whole genome shotgun (WGS) entry which is preliminary data.</text>
</comment>
<dbReference type="RefSeq" id="WP_111594722.1">
    <property type="nucleotide sequence ID" value="NZ_QLMA01000009.1"/>
</dbReference>
<dbReference type="AlphaFoldDB" id="A0A327VQC0"/>
<organism evidence="1 2">
    <name type="scientific">Chitinophaga dinghuensis</name>
    <dbReference type="NCBI Taxonomy" id="1539050"/>
    <lineage>
        <taxon>Bacteria</taxon>
        <taxon>Pseudomonadati</taxon>
        <taxon>Bacteroidota</taxon>
        <taxon>Chitinophagia</taxon>
        <taxon>Chitinophagales</taxon>
        <taxon>Chitinophagaceae</taxon>
        <taxon>Chitinophaga</taxon>
    </lineage>
</organism>
<keyword evidence="2" id="KW-1185">Reference proteome</keyword>
<sequence length="152" mass="16649">MRFTLWLVALIAIVTVFTGCGSSKEGIPVSYFSFQIGDMTYTSSSTETTLARDTAEKKMALTINGITNNFNQHMSLTLFFPDSAKTGQYNTDVFLILSDVKANKVMYYCMGTGITINLTSINSKHAEGTFSGTLTSGEIEKPLTDGTFKVNY</sequence>
<dbReference type="Proteomes" id="UP000249819">
    <property type="component" value="Unassembled WGS sequence"/>
</dbReference>
<evidence type="ECO:0008006" key="3">
    <source>
        <dbReference type="Google" id="ProtNLM"/>
    </source>
</evidence>
<protein>
    <recommendedName>
        <fullName evidence="3">Lipoprotein</fullName>
    </recommendedName>
</protein>
<dbReference type="EMBL" id="QLMA01000009">
    <property type="protein sequence ID" value="RAJ75567.1"/>
    <property type="molecule type" value="Genomic_DNA"/>
</dbReference>
<gene>
    <name evidence="1" type="ORF">CLV59_109181</name>
</gene>
<proteinExistence type="predicted"/>
<name>A0A327VQC0_9BACT</name>
<evidence type="ECO:0000313" key="2">
    <source>
        <dbReference type="Proteomes" id="UP000249819"/>
    </source>
</evidence>
<dbReference type="PROSITE" id="PS51257">
    <property type="entry name" value="PROKAR_LIPOPROTEIN"/>
    <property type="match status" value="1"/>
</dbReference>